<dbReference type="SUPFAM" id="SSF52540">
    <property type="entry name" value="P-loop containing nucleoside triphosphate hydrolases"/>
    <property type="match status" value="1"/>
</dbReference>
<keyword evidence="4" id="KW-0472">Membrane</keyword>
<dbReference type="AlphaFoldDB" id="A0A1G7K0A3"/>
<keyword evidence="4" id="KW-1133">Transmembrane helix</keyword>
<accession>A0A1G7K0A3</accession>
<dbReference type="Proteomes" id="UP000198614">
    <property type="component" value="Unassembled WGS sequence"/>
</dbReference>
<keyword evidence="2 3" id="KW-0067">ATP-binding</keyword>
<dbReference type="InterPro" id="IPR036390">
    <property type="entry name" value="WH_DNA-bd_sf"/>
</dbReference>
<feature type="transmembrane region" description="Helical" evidence="4">
    <location>
        <begin position="109"/>
        <end position="130"/>
    </location>
</feature>
<dbReference type="Gene3D" id="1.10.10.10">
    <property type="entry name" value="Winged helix-like DNA-binding domain superfamily/Winged helix DNA-binding domain"/>
    <property type="match status" value="1"/>
</dbReference>
<dbReference type="Pfam" id="PF12802">
    <property type="entry name" value="MarR_2"/>
    <property type="match status" value="1"/>
</dbReference>
<dbReference type="GO" id="GO:0005524">
    <property type="term" value="F:ATP binding"/>
    <property type="evidence" value="ECO:0007669"/>
    <property type="project" value="UniProtKB-UniRule"/>
</dbReference>
<protein>
    <submittedName>
        <fullName evidence="6">DNA segregation ATPase FtsK/SpoIIIE, S-DNA-T family</fullName>
    </submittedName>
</protein>
<dbReference type="OrthoDB" id="3908063at2"/>
<evidence type="ECO:0000256" key="1">
    <source>
        <dbReference type="ARBA" id="ARBA00022741"/>
    </source>
</evidence>
<evidence type="ECO:0000313" key="7">
    <source>
        <dbReference type="Proteomes" id="UP000198614"/>
    </source>
</evidence>
<keyword evidence="4" id="KW-0812">Transmembrane</keyword>
<feature type="transmembrane region" description="Helical" evidence="4">
    <location>
        <begin position="83"/>
        <end position="103"/>
    </location>
</feature>
<feature type="binding site" evidence="3">
    <location>
        <begin position="271"/>
        <end position="278"/>
    </location>
    <ligand>
        <name>ATP</name>
        <dbReference type="ChEBI" id="CHEBI:30616"/>
    </ligand>
</feature>
<dbReference type="InterPro" id="IPR000835">
    <property type="entry name" value="HTH_MarR-typ"/>
</dbReference>
<evidence type="ECO:0000256" key="4">
    <source>
        <dbReference type="SAM" id="Phobius"/>
    </source>
</evidence>
<dbReference type="InterPro" id="IPR050206">
    <property type="entry name" value="FtsK/SpoIIIE/SftA"/>
</dbReference>
<evidence type="ECO:0000259" key="5">
    <source>
        <dbReference type="PROSITE" id="PS50901"/>
    </source>
</evidence>
<dbReference type="Gene3D" id="3.40.50.300">
    <property type="entry name" value="P-loop containing nucleotide triphosphate hydrolases"/>
    <property type="match status" value="1"/>
</dbReference>
<dbReference type="GO" id="GO:0003700">
    <property type="term" value="F:DNA-binding transcription factor activity"/>
    <property type="evidence" value="ECO:0007669"/>
    <property type="project" value="InterPro"/>
</dbReference>
<dbReference type="GO" id="GO:0003677">
    <property type="term" value="F:DNA binding"/>
    <property type="evidence" value="ECO:0007669"/>
    <property type="project" value="InterPro"/>
</dbReference>
<organism evidence="6 7">
    <name type="scientific">Streptomyces griseoaurantiacus</name>
    <dbReference type="NCBI Taxonomy" id="68213"/>
    <lineage>
        <taxon>Bacteria</taxon>
        <taxon>Bacillati</taxon>
        <taxon>Actinomycetota</taxon>
        <taxon>Actinomycetes</taxon>
        <taxon>Kitasatosporales</taxon>
        <taxon>Streptomycetaceae</taxon>
        <taxon>Streptomyces</taxon>
        <taxon>Streptomyces aurantiacus group</taxon>
    </lineage>
</organism>
<gene>
    <name evidence="6" type="ORF">SAMN05216260_107132</name>
</gene>
<dbReference type="PROSITE" id="PS50901">
    <property type="entry name" value="FTSK"/>
    <property type="match status" value="1"/>
</dbReference>
<proteinExistence type="predicted"/>
<dbReference type="SUPFAM" id="SSF46785">
    <property type="entry name" value="Winged helix' DNA-binding domain"/>
    <property type="match status" value="1"/>
</dbReference>
<keyword evidence="1 3" id="KW-0547">Nucleotide-binding</keyword>
<feature type="domain" description="FtsK" evidence="5">
    <location>
        <begin position="256"/>
        <end position="445"/>
    </location>
</feature>
<dbReference type="PANTHER" id="PTHR22683:SF41">
    <property type="entry name" value="DNA TRANSLOCASE FTSK"/>
    <property type="match status" value="1"/>
</dbReference>
<dbReference type="InterPro" id="IPR036388">
    <property type="entry name" value="WH-like_DNA-bd_sf"/>
</dbReference>
<dbReference type="PANTHER" id="PTHR22683">
    <property type="entry name" value="SPORULATION PROTEIN RELATED"/>
    <property type="match status" value="1"/>
</dbReference>
<evidence type="ECO:0000313" key="6">
    <source>
        <dbReference type="EMBL" id="SDF30666.1"/>
    </source>
</evidence>
<dbReference type="InterPro" id="IPR027417">
    <property type="entry name" value="P-loop_NTPase"/>
</dbReference>
<dbReference type="EMBL" id="FNAX01000007">
    <property type="protein sequence ID" value="SDF30666.1"/>
    <property type="molecule type" value="Genomic_DNA"/>
</dbReference>
<reference evidence="6 7" key="1">
    <citation type="submission" date="2016-10" db="EMBL/GenBank/DDBJ databases">
        <authorList>
            <person name="de Groot N.N."/>
        </authorList>
    </citation>
    <scope>NUCLEOTIDE SEQUENCE [LARGE SCALE GENOMIC DNA]</scope>
    <source>
        <strain evidence="6 7">CGMCC 4.1859</strain>
    </source>
</reference>
<evidence type="ECO:0000256" key="2">
    <source>
        <dbReference type="ARBA" id="ARBA00022840"/>
    </source>
</evidence>
<dbReference type="InterPro" id="IPR002543">
    <property type="entry name" value="FtsK_dom"/>
</dbReference>
<evidence type="ECO:0000256" key="3">
    <source>
        <dbReference type="PROSITE-ProRule" id="PRU00289"/>
    </source>
</evidence>
<name>A0A1G7K0A3_9ACTN</name>
<sequence>MSQSQVWRTHRQYAATAARWTADRWRKEAERRSALRAERKPLVRDARRALATARAIDPEGVTPLRHRAERELRTAKRRVPDPMWLFATKTAAALGIGGYVWLPHVSTRVWVWSAVAVVAAVTAFTVWVAVRERDTSGLKPTAEESALLKRLQPQHWKEHAEQRGLAGTLTGRPKLTEAGIVVAVRLDGTWTATKLRSAEDHIRALLGARTSLRMQIKAGKQGGWAELTLRTRSAADGDDLTWTPERRSLGIDTVTGEQVSVPLGERLLIAGRSGAGKSVASRPLLYDASEGATNALVIIDLKRVEGRLWDHRARVASTPHEVIDVVDELETEMLERLSVLPKGQDTWTPTADRPRITVVVDEGAEVMTAADKVPYETETADGKTRTVTRSALPGLESLARMGRAACIDLWWMTQKPTIGDGIPKQIAPQIGVSICLAVRTPAEARVVLGEDAQAKGWNADELPVPGVALVRDGKRKPDPVKVRYMDKSVVIALPDRTPWSRSTAPTVEAAGAPTLTLVKDTTPEAAPATDGATARVLKAIETAGEPVRQKDLVTLTGLSKGAVSKAVKTLTTSGTVVRTPDGALTATRGDESAAA</sequence>